<dbReference type="PANTHER" id="PTHR24173:SF74">
    <property type="entry name" value="ANKYRIN REPEAT DOMAIN-CONTAINING PROTEIN 16"/>
    <property type="match status" value="1"/>
</dbReference>
<keyword evidence="4" id="KW-0732">Signal</keyword>
<dbReference type="InterPro" id="IPR036770">
    <property type="entry name" value="Ankyrin_rpt-contain_sf"/>
</dbReference>
<feature type="signal peptide" evidence="4">
    <location>
        <begin position="1"/>
        <end position="23"/>
    </location>
</feature>
<organism evidence="5 6">
    <name type="scientific">Symbiodinium microadriaticum</name>
    <name type="common">Dinoflagellate</name>
    <name type="synonym">Zooxanthella microadriatica</name>
    <dbReference type="NCBI Taxonomy" id="2951"/>
    <lineage>
        <taxon>Eukaryota</taxon>
        <taxon>Sar</taxon>
        <taxon>Alveolata</taxon>
        <taxon>Dinophyceae</taxon>
        <taxon>Suessiales</taxon>
        <taxon>Symbiodiniaceae</taxon>
        <taxon>Symbiodinium</taxon>
    </lineage>
</organism>
<evidence type="ECO:0000256" key="2">
    <source>
        <dbReference type="ARBA" id="ARBA00023043"/>
    </source>
</evidence>
<feature type="repeat" description="ANK" evidence="3">
    <location>
        <begin position="270"/>
        <end position="302"/>
    </location>
</feature>
<evidence type="ECO:0000313" key="5">
    <source>
        <dbReference type="EMBL" id="OLQ05561.1"/>
    </source>
</evidence>
<gene>
    <name evidence="5" type="primary">Ankrd52</name>
    <name evidence="5" type="ORF">AK812_SmicGene11265</name>
</gene>
<comment type="caution">
    <text evidence="5">The sequence shown here is derived from an EMBL/GenBank/DDBJ whole genome shotgun (WGS) entry which is preliminary data.</text>
</comment>
<dbReference type="OrthoDB" id="283141at2759"/>
<dbReference type="SUPFAM" id="SSF48403">
    <property type="entry name" value="Ankyrin repeat"/>
    <property type="match status" value="1"/>
</dbReference>
<keyword evidence="2 3" id="KW-0040">ANK repeat</keyword>
<dbReference type="OMA" id="ICASEYG"/>
<dbReference type="PROSITE" id="PS50297">
    <property type="entry name" value="ANK_REP_REGION"/>
    <property type="match status" value="3"/>
</dbReference>
<feature type="repeat" description="ANK" evidence="3">
    <location>
        <begin position="170"/>
        <end position="202"/>
    </location>
</feature>
<sequence>MENQPAGLRLLGMVLFAPQSCLSQLLQSFPEEEVAEVAKDPALGFKLFRQALRRFRLAVSKGAPKTTTFLGKALPPVEDEDPARLIEKAYKTDPEEALEQVLRFYQRTGLQEESTKICEALALFLGPKRLDDRFGCQGLTAMHLAAQKGAVHIIKVLLNHRASMEKADFEQRTPLHAAAMAGQLKSLQCLLEAKASAAACDKAGRRPLYFARGDEDSATCVSALLSTGLQADAPDRFGQTALFEAAVRGDASKALALLAADAEADAQDKIGQTPLFAAVEYRRPEICQLLLEANADVEKPDQHKRCPLSNARDFPEGNAELFSEGTKVLKILQEGRRRRFRMVLRPATGKMTDQEGEEELALRFPDLLHKVSEIRRDPPSDASESRKKRKKFRFVMVDKNGKKLKNGRVREARLRKMCEQVQLGWSYDMLTEAWKKPAA</sequence>
<keyword evidence="6" id="KW-1185">Reference proteome</keyword>
<accession>A0A1Q9EDT6</accession>
<dbReference type="PROSITE" id="PS50088">
    <property type="entry name" value="ANK_REPEAT"/>
    <property type="match status" value="3"/>
</dbReference>
<protein>
    <submittedName>
        <fullName evidence="5">Serine/threonine-protein phosphatase 6 regulatory ankyrin repeat subunit C</fullName>
    </submittedName>
</protein>
<evidence type="ECO:0000256" key="1">
    <source>
        <dbReference type="ARBA" id="ARBA00022737"/>
    </source>
</evidence>
<dbReference type="InterPro" id="IPR002110">
    <property type="entry name" value="Ankyrin_rpt"/>
</dbReference>
<dbReference type="Pfam" id="PF12796">
    <property type="entry name" value="Ank_2"/>
    <property type="match status" value="2"/>
</dbReference>
<feature type="repeat" description="ANK" evidence="3">
    <location>
        <begin position="137"/>
        <end position="169"/>
    </location>
</feature>
<evidence type="ECO:0000256" key="3">
    <source>
        <dbReference type="PROSITE-ProRule" id="PRU00023"/>
    </source>
</evidence>
<dbReference type="SMART" id="SM00248">
    <property type="entry name" value="ANK"/>
    <property type="match status" value="4"/>
</dbReference>
<reference evidence="5 6" key="1">
    <citation type="submission" date="2016-02" db="EMBL/GenBank/DDBJ databases">
        <title>Genome analysis of coral dinoflagellate symbionts highlights evolutionary adaptations to a symbiotic lifestyle.</title>
        <authorList>
            <person name="Aranda M."/>
            <person name="Li Y."/>
            <person name="Liew Y.J."/>
            <person name="Baumgarten S."/>
            <person name="Simakov O."/>
            <person name="Wilson M."/>
            <person name="Piel J."/>
            <person name="Ashoor H."/>
            <person name="Bougouffa S."/>
            <person name="Bajic V.B."/>
            <person name="Ryu T."/>
            <person name="Ravasi T."/>
            <person name="Bayer T."/>
            <person name="Micklem G."/>
            <person name="Kim H."/>
            <person name="Bhak J."/>
            <person name="Lajeunesse T.C."/>
            <person name="Voolstra C.R."/>
        </authorList>
    </citation>
    <scope>NUCLEOTIDE SEQUENCE [LARGE SCALE GENOMIC DNA]</scope>
    <source>
        <strain evidence="5 6">CCMP2467</strain>
    </source>
</reference>
<evidence type="ECO:0000313" key="6">
    <source>
        <dbReference type="Proteomes" id="UP000186817"/>
    </source>
</evidence>
<dbReference type="Gene3D" id="1.25.40.20">
    <property type="entry name" value="Ankyrin repeat-containing domain"/>
    <property type="match status" value="1"/>
</dbReference>
<evidence type="ECO:0000256" key="4">
    <source>
        <dbReference type="SAM" id="SignalP"/>
    </source>
</evidence>
<dbReference type="EMBL" id="LSRX01000181">
    <property type="protein sequence ID" value="OLQ05561.1"/>
    <property type="molecule type" value="Genomic_DNA"/>
</dbReference>
<name>A0A1Q9EDT6_SYMMI</name>
<feature type="chain" id="PRO_5013339680" evidence="4">
    <location>
        <begin position="24"/>
        <end position="439"/>
    </location>
</feature>
<dbReference type="AlphaFoldDB" id="A0A1Q9EDT6"/>
<dbReference type="PANTHER" id="PTHR24173">
    <property type="entry name" value="ANKYRIN REPEAT CONTAINING"/>
    <property type="match status" value="1"/>
</dbReference>
<proteinExistence type="predicted"/>
<dbReference type="Proteomes" id="UP000186817">
    <property type="component" value="Unassembled WGS sequence"/>
</dbReference>
<keyword evidence="1" id="KW-0677">Repeat</keyword>